<evidence type="ECO:0000256" key="1">
    <source>
        <dbReference type="ARBA" id="ARBA00004202"/>
    </source>
</evidence>
<dbReference type="PROSITE" id="PS50893">
    <property type="entry name" value="ABC_TRANSPORTER_2"/>
    <property type="match status" value="1"/>
</dbReference>
<organism evidence="9 10">
    <name type="scientific">Paenibacillus chartarius</name>
    <dbReference type="NCBI Taxonomy" id="747481"/>
    <lineage>
        <taxon>Bacteria</taxon>
        <taxon>Bacillati</taxon>
        <taxon>Bacillota</taxon>
        <taxon>Bacilli</taxon>
        <taxon>Bacillales</taxon>
        <taxon>Paenibacillaceae</taxon>
        <taxon>Paenibacillus</taxon>
    </lineage>
</organism>
<keyword evidence="7" id="KW-0472">Membrane</keyword>
<accession>A0ABV6DE16</accession>
<dbReference type="Proteomes" id="UP001589776">
    <property type="component" value="Unassembled WGS sequence"/>
</dbReference>
<comment type="caution">
    <text evidence="9">The sequence shown here is derived from an EMBL/GenBank/DDBJ whole genome shotgun (WGS) entry which is preliminary data.</text>
</comment>
<keyword evidence="4" id="KW-1003">Cell membrane</keyword>
<protein>
    <submittedName>
        <fullName evidence="9">ABC transporter ATP-binding protein</fullName>
    </submittedName>
</protein>
<keyword evidence="6 9" id="KW-0067">ATP-binding</keyword>
<dbReference type="CDD" id="cd03257">
    <property type="entry name" value="ABC_NikE_OppD_transporters"/>
    <property type="match status" value="1"/>
</dbReference>
<dbReference type="InterPro" id="IPR017871">
    <property type="entry name" value="ABC_transporter-like_CS"/>
</dbReference>
<evidence type="ECO:0000256" key="7">
    <source>
        <dbReference type="ARBA" id="ARBA00023136"/>
    </source>
</evidence>
<dbReference type="RefSeq" id="WP_377467430.1">
    <property type="nucleotide sequence ID" value="NZ_JBHLWN010000001.1"/>
</dbReference>
<keyword evidence="10" id="KW-1185">Reference proteome</keyword>
<evidence type="ECO:0000313" key="10">
    <source>
        <dbReference type="Proteomes" id="UP001589776"/>
    </source>
</evidence>
<dbReference type="InterPro" id="IPR003439">
    <property type="entry name" value="ABC_transporter-like_ATP-bd"/>
</dbReference>
<dbReference type="GO" id="GO:0005524">
    <property type="term" value="F:ATP binding"/>
    <property type="evidence" value="ECO:0007669"/>
    <property type="project" value="UniProtKB-KW"/>
</dbReference>
<evidence type="ECO:0000256" key="4">
    <source>
        <dbReference type="ARBA" id="ARBA00022475"/>
    </source>
</evidence>
<dbReference type="PROSITE" id="PS00211">
    <property type="entry name" value="ABC_TRANSPORTER_1"/>
    <property type="match status" value="1"/>
</dbReference>
<feature type="domain" description="ABC transporter" evidence="8">
    <location>
        <begin position="9"/>
        <end position="258"/>
    </location>
</feature>
<dbReference type="SMART" id="SM00382">
    <property type="entry name" value="AAA"/>
    <property type="match status" value="1"/>
</dbReference>
<proteinExistence type="inferred from homology"/>
<dbReference type="NCBIfam" id="TIGR01727">
    <property type="entry name" value="oligo_HPY"/>
    <property type="match status" value="1"/>
</dbReference>
<dbReference type="InterPro" id="IPR013563">
    <property type="entry name" value="Oligopep_ABC_C"/>
</dbReference>
<evidence type="ECO:0000256" key="6">
    <source>
        <dbReference type="ARBA" id="ARBA00022840"/>
    </source>
</evidence>
<dbReference type="EMBL" id="JBHLWN010000001">
    <property type="protein sequence ID" value="MFC0210886.1"/>
    <property type="molecule type" value="Genomic_DNA"/>
</dbReference>
<dbReference type="Gene3D" id="3.40.50.300">
    <property type="entry name" value="P-loop containing nucleotide triphosphate hydrolases"/>
    <property type="match status" value="1"/>
</dbReference>
<dbReference type="PANTHER" id="PTHR43297:SF2">
    <property type="entry name" value="DIPEPTIDE TRANSPORT ATP-BINDING PROTEIN DPPD"/>
    <property type="match status" value="1"/>
</dbReference>
<gene>
    <name evidence="9" type="ORF">ACFFK0_00225</name>
</gene>
<dbReference type="Pfam" id="PF00005">
    <property type="entry name" value="ABC_tran"/>
    <property type="match status" value="1"/>
</dbReference>
<evidence type="ECO:0000313" key="9">
    <source>
        <dbReference type="EMBL" id="MFC0210886.1"/>
    </source>
</evidence>
<name>A0ABV6DE16_9BACL</name>
<evidence type="ECO:0000256" key="3">
    <source>
        <dbReference type="ARBA" id="ARBA00022448"/>
    </source>
</evidence>
<evidence type="ECO:0000259" key="8">
    <source>
        <dbReference type="PROSITE" id="PS50893"/>
    </source>
</evidence>
<evidence type="ECO:0000256" key="2">
    <source>
        <dbReference type="ARBA" id="ARBA00005417"/>
    </source>
</evidence>
<dbReference type="PANTHER" id="PTHR43297">
    <property type="entry name" value="OLIGOPEPTIDE TRANSPORT ATP-BINDING PROTEIN APPD"/>
    <property type="match status" value="1"/>
</dbReference>
<dbReference type="Pfam" id="PF08352">
    <property type="entry name" value="oligo_HPY"/>
    <property type="match status" value="1"/>
</dbReference>
<dbReference type="InterPro" id="IPR050388">
    <property type="entry name" value="ABC_Ni/Peptide_Import"/>
</dbReference>
<evidence type="ECO:0000256" key="5">
    <source>
        <dbReference type="ARBA" id="ARBA00022741"/>
    </source>
</evidence>
<keyword evidence="3" id="KW-0813">Transport</keyword>
<comment type="subcellular location">
    <subcellularLocation>
        <location evidence="1">Cell membrane</location>
        <topology evidence="1">Peripheral membrane protein</topology>
    </subcellularLocation>
</comment>
<keyword evidence="5" id="KW-0547">Nucleotide-binding</keyword>
<reference evidence="9 10" key="1">
    <citation type="submission" date="2024-09" db="EMBL/GenBank/DDBJ databases">
        <authorList>
            <person name="Sun Q."/>
            <person name="Mori K."/>
        </authorList>
    </citation>
    <scope>NUCLEOTIDE SEQUENCE [LARGE SCALE GENOMIC DNA]</scope>
    <source>
        <strain evidence="9 10">CCM 7759</strain>
    </source>
</reference>
<dbReference type="InterPro" id="IPR003593">
    <property type="entry name" value="AAA+_ATPase"/>
</dbReference>
<comment type="similarity">
    <text evidence="2">Belongs to the ABC transporter superfamily.</text>
</comment>
<sequence length="340" mass="37255">MSAEPLLDVRSLRTSFRTDQGEFVAVDDVSFRLNAGETLAIVGESGCGKSVTSLSIMGLLGGGGGHIDQGEIVFDGFDLTKLSERELRRIRGNEIAMIFQDPMSSLNPVLTSGNQLLESIRRQSGVSRKEARERAVEMLGKVGLPRAKELMDVYPHTLSGGMRQRLMIAMALSCRPKLLIADEPTTALDVTIQAQILELMKELRKETGTSILLITHDFGVVAEMADQVAVMYAGQIVEAGDVFTLFREPLHPYTRGLLGSIPHLELGEERLTAIPGSVPSVQSMPAGCRFHTRCEWATERCMLERPELEPAGTGHLVRCWERSRFAAGQVLIPEPEEVGV</sequence>
<dbReference type="InterPro" id="IPR027417">
    <property type="entry name" value="P-loop_NTPase"/>
</dbReference>
<dbReference type="SUPFAM" id="SSF52540">
    <property type="entry name" value="P-loop containing nucleoside triphosphate hydrolases"/>
    <property type="match status" value="1"/>
</dbReference>